<sequence length="348" mass="39445">MAYITPSPQRRPLYILATLILIGFGSSFLNPLTPQATIGVIPDLPHQSAPSSSNSDFLRKVPDRKTEVTIDERKDSSIEKHTFITKFYDAEDLPSTLVLVATRDDASWGHNEGEADRTFTDFLDMVSRQQVLPHDISIGLLTADRGSLDRYTAILLSKDIPIASIEIVYAPDTDFQVGPDARNGYRESHRARNILMKETVKKQEHIIWIESDIFELPEGLFDRFYKVSNTGIDQLQIANVPKSKVSKLLPLGIMTVMCRETSYEDNLRNGYSGPSEAAMRKWQEGHSETTKVVAKANVTPHREYLRRCISTPRRRRGDRALYPRELDSEGIKMVRCKRTEPSTIVFFG</sequence>
<dbReference type="InterPro" id="IPR029044">
    <property type="entry name" value="Nucleotide-diphossugar_trans"/>
</dbReference>
<comment type="caution">
    <text evidence="2">The sequence shown here is derived from an EMBL/GenBank/DDBJ whole genome shotgun (WGS) entry which is preliminary data.</text>
</comment>
<dbReference type="Proteomes" id="UP001313282">
    <property type="component" value="Unassembled WGS sequence"/>
</dbReference>
<keyword evidence="1" id="KW-0812">Transmembrane</keyword>
<keyword evidence="3" id="KW-1185">Reference proteome</keyword>
<protein>
    <submittedName>
        <fullName evidence="2">Uncharacterized protein</fullName>
    </submittedName>
</protein>
<proteinExistence type="predicted"/>
<feature type="transmembrane region" description="Helical" evidence="1">
    <location>
        <begin position="12"/>
        <end position="29"/>
    </location>
</feature>
<keyword evidence="1" id="KW-1133">Transmembrane helix</keyword>
<organism evidence="2 3">
    <name type="scientific">Orbilia javanica</name>
    <dbReference type="NCBI Taxonomy" id="47235"/>
    <lineage>
        <taxon>Eukaryota</taxon>
        <taxon>Fungi</taxon>
        <taxon>Dikarya</taxon>
        <taxon>Ascomycota</taxon>
        <taxon>Pezizomycotina</taxon>
        <taxon>Orbiliomycetes</taxon>
        <taxon>Orbiliales</taxon>
        <taxon>Orbiliaceae</taxon>
        <taxon>Orbilia</taxon>
    </lineage>
</organism>
<evidence type="ECO:0000313" key="3">
    <source>
        <dbReference type="Proteomes" id="UP001313282"/>
    </source>
</evidence>
<evidence type="ECO:0000256" key="1">
    <source>
        <dbReference type="SAM" id="Phobius"/>
    </source>
</evidence>
<dbReference type="EMBL" id="JAVHNR010000010">
    <property type="protein sequence ID" value="KAK6331869.1"/>
    <property type="molecule type" value="Genomic_DNA"/>
</dbReference>
<dbReference type="Gene3D" id="3.90.550.10">
    <property type="entry name" value="Spore Coat Polysaccharide Biosynthesis Protein SpsA, Chain A"/>
    <property type="match status" value="1"/>
</dbReference>
<accession>A0AAN8MHN6</accession>
<name>A0AAN8MHN6_9PEZI</name>
<dbReference type="AlphaFoldDB" id="A0AAN8MHN6"/>
<gene>
    <name evidence="2" type="ORF">TWF718_002408</name>
</gene>
<reference evidence="2 3" key="1">
    <citation type="submission" date="2019-10" db="EMBL/GenBank/DDBJ databases">
        <authorList>
            <person name="Palmer J.M."/>
        </authorList>
    </citation>
    <scope>NUCLEOTIDE SEQUENCE [LARGE SCALE GENOMIC DNA]</scope>
    <source>
        <strain evidence="2 3">TWF718</strain>
    </source>
</reference>
<keyword evidence="1" id="KW-0472">Membrane</keyword>
<evidence type="ECO:0000313" key="2">
    <source>
        <dbReference type="EMBL" id="KAK6331869.1"/>
    </source>
</evidence>